<reference evidence="3 4" key="1">
    <citation type="submission" date="2023-01" db="EMBL/GenBank/DDBJ databases">
        <title>Trichodesmium-associated heterotrophic epibiont bacteria.</title>
        <authorList>
            <person name="Cleveland C.S."/>
            <person name="Webb E.A."/>
        </authorList>
    </citation>
    <scope>NUCLEOTIDE SEQUENCE [LARGE SCALE GENOMIC DNA]</scope>
    <source>
        <strain evidence="3 4">USCH2</strain>
    </source>
</reference>
<dbReference type="InterPro" id="IPR025392">
    <property type="entry name" value="DUF4124"/>
</dbReference>
<evidence type="ECO:0000313" key="4">
    <source>
        <dbReference type="Proteomes" id="UP001377972"/>
    </source>
</evidence>
<evidence type="ECO:0000313" key="3">
    <source>
        <dbReference type="EMBL" id="MEJ6495046.1"/>
    </source>
</evidence>
<proteinExistence type="predicted"/>
<accession>A0ABU8SR17</accession>
<gene>
    <name evidence="3" type="ORF">PQI24_03340</name>
</gene>
<comment type="caution">
    <text evidence="3">The sequence shown here is derived from an EMBL/GenBank/DDBJ whole genome shotgun (WGS) entry which is preliminary data.</text>
</comment>
<sequence length="180" mass="20330">MIKRFCYLAVMLLLTSVALLFYIKMPDGKPYLELSMFERYAENVSGDVSDFASQGADTLTSQAKKLTETLSFSKNADAPVVVYKWQDEHGQWHYADTPHPNYVSTTVTLDPNDITVLPAETFQADEKQAATVKTDEVPSALGIYDPKNVQKMMQDAEQVKQLMEQRNKQLEQQLKEQGGN</sequence>
<feature type="coiled-coil region" evidence="1">
    <location>
        <begin position="149"/>
        <end position="180"/>
    </location>
</feature>
<dbReference type="EMBL" id="JAQPZS010000002">
    <property type="protein sequence ID" value="MEJ6495046.1"/>
    <property type="molecule type" value="Genomic_DNA"/>
</dbReference>
<organism evidence="3 4">
    <name type="scientific">Pseudoalteromonas lipolytica</name>
    <dbReference type="NCBI Taxonomy" id="570156"/>
    <lineage>
        <taxon>Bacteria</taxon>
        <taxon>Pseudomonadati</taxon>
        <taxon>Pseudomonadota</taxon>
        <taxon>Gammaproteobacteria</taxon>
        <taxon>Alteromonadales</taxon>
        <taxon>Pseudoalteromonadaceae</taxon>
        <taxon>Pseudoalteromonas</taxon>
    </lineage>
</organism>
<dbReference type="Proteomes" id="UP001377972">
    <property type="component" value="Unassembled WGS sequence"/>
</dbReference>
<dbReference type="Pfam" id="PF13511">
    <property type="entry name" value="DUF4124"/>
    <property type="match status" value="1"/>
</dbReference>
<name>A0ABU8SR17_9GAMM</name>
<dbReference type="RefSeq" id="WP_339979972.1">
    <property type="nucleotide sequence ID" value="NZ_JAQPZS010000002.1"/>
</dbReference>
<evidence type="ECO:0000259" key="2">
    <source>
        <dbReference type="Pfam" id="PF13511"/>
    </source>
</evidence>
<protein>
    <submittedName>
        <fullName evidence="3">DUF4124 domain-containing protein</fullName>
    </submittedName>
</protein>
<evidence type="ECO:0000256" key="1">
    <source>
        <dbReference type="SAM" id="Coils"/>
    </source>
</evidence>
<keyword evidence="1" id="KW-0175">Coiled coil</keyword>
<feature type="domain" description="DUF4124" evidence="2">
    <location>
        <begin position="82"/>
        <end position="123"/>
    </location>
</feature>
<keyword evidence="4" id="KW-1185">Reference proteome</keyword>